<organism evidence="5 6">
    <name type="scientific">Maricaulis virginensis</name>
    <dbReference type="NCBI Taxonomy" id="144022"/>
    <lineage>
        <taxon>Bacteria</taxon>
        <taxon>Pseudomonadati</taxon>
        <taxon>Pseudomonadota</taxon>
        <taxon>Alphaproteobacteria</taxon>
        <taxon>Maricaulales</taxon>
        <taxon>Maricaulaceae</taxon>
        <taxon>Maricaulis</taxon>
    </lineage>
</organism>
<sequence length="1243" mass="130290">MPRNTRLSTASRSLTDTFRNTLLATCAGLAFMAPALADTEGDPVDDGPIARGTPPEGGTIVYTTWQPERRIWMEFYWVVPEGYGDAHGVCLSQSYSTFSSAEPEARGGLRNQPLSFCNRNEYGELEPGRAPWDRANRRSAETEQTGSRFMLDDRRDGGDLHPACLLPWNWFKCVADSDAASAGGGAGAGTAAGSPLAFARDMPVAPHIIAGDDSTIDGIVDTENQFSNVVLITVETTTGSSVCTGTLINRRQVLAAAHCFAGGDVTRVEVSFDPEGQTGYFGAMSVTVHESYDPDTFGADVAVITLDTASLAADPVTLEGSDGANTMAGSRIVLAGYGSFGTGETGQLSIDGRRRHGVNTLDLIGTWGDFFNETGEPLPPILSGEPGNFLFVDFDGPGGINLLGGGAIDGEASSAQGDSGGPLFADTANGLIQIGIVSNGNNPYGPLGGYGTWVAYIPVAEYIDWIEGLDPFIERHALAGDGYWHDAAHWEYSDIPENDRGEPGTTVVTDAYIVPEIYEVYLDAPGITRVAQDEYVDAVYVFDGATLIVEDGGQLALDTGIGMTGGEIRIEGDVIGQALELHGGLFDIAETGSYSDFSPYYSGGMNLTGAAVRIAGELATDWLHQTGGSLWVTETGVFFDYLGTMVEGGSIGIDGIFDTASFNQFGGYTSIFSNGVLYDASGSTFIADSELYVGGILDTLELLIADSTVMGDGIIYAPFGVYQLGGTLLPGYSLDEETPGGSLIIEGDYLADDALFVVSTDGTATDYLHVLGSANIAGEVSLFQRGNAPLARNSRFTFLEAEGGLTVGDLTVADPQISPMLSLSLGQTANSAYLQVDARAYAEFAQTDQQRALATALDAAAGDDVPSGDFADLVNTLDYMPGEDALRTALQTANPGDTFAMDRMGEGLSRAMGDVIAGRMALFAEGRHGGGMDMAGTGSSPVQLASANAGSVEVLSALQAVTRAANSGQMDRINDRTGVYVSVEGGWGETDLPNGSTDLESHHIVAGVDFEPAGNWLIGANAGFSDYSAHSATTHVQGESVSLAAYAGYAGSRLYGSAYIGASRLDYDLTRSILLGVAEMRATASTDANQFDAGFDIGADLIEGNAVFGPVLRLRHGNTDIDGYSETGAGVFNATLAARENDRTLLGAGGRFASGGKTRFFGQLTWEQDLSEGDGQTRASLAGAPSAGFAVLDGHHDDRFASLALGVDIDASDRVAISARARSDFGRDTDEDTALSLAINWRF</sequence>
<dbReference type="SMART" id="SM00869">
    <property type="entry name" value="Autotransporter"/>
    <property type="match status" value="1"/>
</dbReference>
<dbReference type="InterPro" id="IPR043504">
    <property type="entry name" value="Peptidase_S1_PA_chymotrypsin"/>
</dbReference>
<dbReference type="GO" id="GO:0004252">
    <property type="term" value="F:serine-type endopeptidase activity"/>
    <property type="evidence" value="ECO:0007669"/>
    <property type="project" value="InterPro"/>
</dbReference>
<feature type="signal peptide" evidence="2">
    <location>
        <begin position="1"/>
        <end position="37"/>
    </location>
</feature>
<dbReference type="InterPro" id="IPR005546">
    <property type="entry name" value="Autotransporte_beta"/>
</dbReference>
<dbReference type="Pfam" id="PF00089">
    <property type="entry name" value="Trypsin"/>
    <property type="match status" value="2"/>
</dbReference>
<dbReference type="SUPFAM" id="SSF103515">
    <property type="entry name" value="Autotransporter"/>
    <property type="match status" value="1"/>
</dbReference>
<reference evidence="5" key="1">
    <citation type="journal article" date="2014" name="Int. J. Syst. Evol. Microbiol.">
        <title>Complete genome sequence of Corynebacterium casei LMG S-19264T (=DSM 44701T), isolated from a smear-ripened cheese.</title>
        <authorList>
            <consortium name="US DOE Joint Genome Institute (JGI-PGF)"/>
            <person name="Walter F."/>
            <person name="Albersmeier A."/>
            <person name="Kalinowski J."/>
            <person name="Ruckert C."/>
        </authorList>
    </citation>
    <scope>NUCLEOTIDE SEQUENCE</scope>
    <source>
        <strain evidence="5">VKM B-1513</strain>
    </source>
</reference>
<comment type="caution">
    <text evidence="5">The sequence shown here is derived from an EMBL/GenBank/DDBJ whole genome shotgun (WGS) entry which is preliminary data.</text>
</comment>
<dbReference type="Proteomes" id="UP001143486">
    <property type="component" value="Unassembled WGS sequence"/>
</dbReference>
<dbReference type="PROSITE" id="PS50240">
    <property type="entry name" value="TRYPSIN_DOM"/>
    <property type="match status" value="1"/>
</dbReference>
<evidence type="ECO:0000256" key="2">
    <source>
        <dbReference type="SAM" id="SignalP"/>
    </source>
</evidence>
<dbReference type="AlphaFoldDB" id="A0A9W6IK41"/>
<dbReference type="PROSITE" id="PS00135">
    <property type="entry name" value="TRYPSIN_SER"/>
    <property type="match status" value="1"/>
</dbReference>
<evidence type="ECO:0000259" key="3">
    <source>
        <dbReference type="PROSITE" id="PS50240"/>
    </source>
</evidence>
<feature type="domain" description="Peptidase S1" evidence="3">
    <location>
        <begin position="208"/>
        <end position="467"/>
    </location>
</feature>
<evidence type="ECO:0000313" key="6">
    <source>
        <dbReference type="Proteomes" id="UP001143486"/>
    </source>
</evidence>
<name>A0A9W6IK41_9PROT</name>
<evidence type="ECO:0000259" key="4">
    <source>
        <dbReference type="PROSITE" id="PS51208"/>
    </source>
</evidence>
<dbReference type="InterPro" id="IPR036709">
    <property type="entry name" value="Autotransporte_beta_dom_sf"/>
</dbReference>
<evidence type="ECO:0000256" key="1">
    <source>
        <dbReference type="ARBA" id="ARBA00023157"/>
    </source>
</evidence>
<gene>
    <name evidence="5" type="ORF">GCM10017621_05450</name>
</gene>
<evidence type="ECO:0008006" key="7">
    <source>
        <dbReference type="Google" id="ProtNLM"/>
    </source>
</evidence>
<feature type="chain" id="PRO_5040768681" description="Outer membrane autotransporter barrel domain-containing protein" evidence="2">
    <location>
        <begin position="38"/>
        <end position="1243"/>
    </location>
</feature>
<keyword evidence="1" id="KW-1015">Disulfide bond</keyword>
<dbReference type="EMBL" id="BSFE01000001">
    <property type="protein sequence ID" value="GLK51037.1"/>
    <property type="molecule type" value="Genomic_DNA"/>
</dbReference>
<reference evidence="5" key="2">
    <citation type="submission" date="2023-01" db="EMBL/GenBank/DDBJ databases">
        <authorList>
            <person name="Sun Q."/>
            <person name="Evtushenko L."/>
        </authorList>
    </citation>
    <scope>NUCLEOTIDE SEQUENCE</scope>
    <source>
        <strain evidence="5">VKM B-1513</strain>
    </source>
</reference>
<accession>A0A9W6IK41</accession>
<keyword evidence="2" id="KW-0732">Signal</keyword>
<dbReference type="Gene3D" id="2.40.128.130">
    <property type="entry name" value="Autotransporter beta-domain"/>
    <property type="match status" value="1"/>
</dbReference>
<dbReference type="InterPro" id="IPR001254">
    <property type="entry name" value="Trypsin_dom"/>
</dbReference>
<dbReference type="PROSITE" id="PS51208">
    <property type="entry name" value="AUTOTRANSPORTER"/>
    <property type="match status" value="1"/>
</dbReference>
<dbReference type="SUPFAM" id="SSF50494">
    <property type="entry name" value="Trypsin-like serine proteases"/>
    <property type="match status" value="1"/>
</dbReference>
<dbReference type="PRINTS" id="PR00722">
    <property type="entry name" value="CHYMOTRYPSIN"/>
</dbReference>
<dbReference type="InterPro" id="IPR001314">
    <property type="entry name" value="Peptidase_S1A"/>
</dbReference>
<dbReference type="Pfam" id="PF03797">
    <property type="entry name" value="Autotransporter"/>
    <property type="match status" value="1"/>
</dbReference>
<dbReference type="RefSeq" id="WP_271185430.1">
    <property type="nucleotide sequence ID" value="NZ_BSFE01000001.1"/>
</dbReference>
<keyword evidence="6" id="KW-1185">Reference proteome</keyword>
<dbReference type="InterPro" id="IPR009003">
    <property type="entry name" value="Peptidase_S1_PA"/>
</dbReference>
<dbReference type="InterPro" id="IPR033116">
    <property type="entry name" value="TRYPSIN_SER"/>
</dbReference>
<dbReference type="Gene3D" id="2.40.10.10">
    <property type="entry name" value="Trypsin-like serine proteases"/>
    <property type="match status" value="1"/>
</dbReference>
<dbReference type="PANTHER" id="PTHR24258">
    <property type="entry name" value="SERINE PROTEASE-RELATED"/>
    <property type="match status" value="1"/>
</dbReference>
<dbReference type="PANTHER" id="PTHR24258:SF136">
    <property type="entry name" value="GH06673P-RELATED"/>
    <property type="match status" value="1"/>
</dbReference>
<proteinExistence type="predicted"/>
<dbReference type="SMART" id="SM00020">
    <property type="entry name" value="Tryp_SPc"/>
    <property type="match status" value="1"/>
</dbReference>
<protein>
    <recommendedName>
        <fullName evidence="7">Outer membrane autotransporter barrel domain-containing protein</fullName>
    </recommendedName>
</protein>
<feature type="domain" description="Autotransporter" evidence="4">
    <location>
        <begin position="972"/>
        <end position="1243"/>
    </location>
</feature>
<dbReference type="GO" id="GO:0006508">
    <property type="term" value="P:proteolysis"/>
    <property type="evidence" value="ECO:0007669"/>
    <property type="project" value="InterPro"/>
</dbReference>
<evidence type="ECO:0000313" key="5">
    <source>
        <dbReference type="EMBL" id="GLK51037.1"/>
    </source>
</evidence>